<evidence type="ECO:0000256" key="7">
    <source>
        <dbReference type="ARBA" id="ARBA00016549"/>
    </source>
</evidence>
<sequence>MTTPSAPEPDVDFPRVDPALLDRFSALPAANIGDAMLRMGCVDSRIRAVWSGATVHGSAFTVWTREGDNLFIHKALELARPGDVIVVNGCGDESRALIGELIGGRAKAKGLAGFVIDGAIRDASGLAEYGMPVFARAVTPAGPYKNGPGILAEPVAIGGVVVRPGDVIVGDADGVVVVPLDRAAAIAEQAEAKRDSEDASRAAIEEALRQRNGATAARRVPS</sequence>
<evidence type="ECO:0000256" key="1">
    <source>
        <dbReference type="ARBA" id="ARBA00001342"/>
    </source>
</evidence>
<keyword evidence="14" id="KW-1185">Reference proteome</keyword>
<gene>
    <name evidence="13" type="ORF">GCM10009559_28020</name>
</gene>
<dbReference type="PANTHER" id="PTHR33254:SF4">
    <property type="entry name" value="4-HYDROXY-4-METHYL-2-OXOGLUTARATE ALDOLASE 3-RELATED"/>
    <property type="match status" value="1"/>
</dbReference>
<dbReference type="NCBIfam" id="NF004850">
    <property type="entry name" value="PRK06201.1"/>
    <property type="match status" value="1"/>
</dbReference>
<dbReference type="EC" id="4.1.1.112" evidence="6"/>
<evidence type="ECO:0000256" key="2">
    <source>
        <dbReference type="ARBA" id="ARBA00001968"/>
    </source>
</evidence>
<dbReference type="EC" id="4.1.3.17" evidence="5"/>
<evidence type="ECO:0000256" key="5">
    <source>
        <dbReference type="ARBA" id="ARBA00012213"/>
    </source>
</evidence>
<dbReference type="Gene3D" id="3.50.30.40">
    <property type="entry name" value="Ribonuclease E inhibitor RraA/RraA-like"/>
    <property type="match status" value="1"/>
</dbReference>
<dbReference type="RefSeq" id="WP_343941784.1">
    <property type="nucleotide sequence ID" value="NZ_BAAAHP010000075.1"/>
</dbReference>
<reference evidence="13 14" key="1">
    <citation type="journal article" date="2019" name="Int. J. Syst. Evol. Microbiol.">
        <title>The Global Catalogue of Microorganisms (GCM) 10K type strain sequencing project: providing services to taxonomists for standard genome sequencing and annotation.</title>
        <authorList>
            <consortium name="The Broad Institute Genomics Platform"/>
            <consortium name="The Broad Institute Genome Sequencing Center for Infectious Disease"/>
            <person name="Wu L."/>
            <person name="Ma J."/>
        </authorList>
    </citation>
    <scope>NUCLEOTIDE SEQUENCE [LARGE SCALE GENOMIC DNA]</scope>
    <source>
        <strain evidence="13 14">JCM 11117</strain>
    </source>
</reference>
<comment type="catalytic activity">
    <reaction evidence="1">
        <text>4-hydroxy-4-methyl-2-oxoglutarate = 2 pyruvate</text>
        <dbReference type="Rhea" id="RHEA:22748"/>
        <dbReference type="ChEBI" id="CHEBI:15361"/>
        <dbReference type="ChEBI" id="CHEBI:58276"/>
        <dbReference type="EC" id="4.1.3.17"/>
    </reaction>
</comment>
<evidence type="ECO:0000256" key="3">
    <source>
        <dbReference type="ARBA" id="ARBA00008621"/>
    </source>
</evidence>
<comment type="catalytic activity">
    <reaction evidence="12">
        <text>oxaloacetate + H(+) = pyruvate + CO2</text>
        <dbReference type="Rhea" id="RHEA:15641"/>
        <dbReference type="ChEBI" id="CHEBI:15361"/>
        <dbReference type="ChEBI" id="CHEBI:15378"/>
        <dbReference type="ChEBI" id="CHEBI:16452"/>
        <dbReference type="ChEBI" id="CHEBI:16526"/>
        <dbReference type="EC" id="4.1.1.112"/>
    </reaction>
</comment>
<evidence type="ECO:0000256" key="8">
    <source>
        <dbReference type="ARBA" id="ARBA00025046"/>
    </source>
</evidence>
<evidence type="ECO:0000313" key="14">
    <source>
        <dbReference type="Proteomes" id="UP001499967"/>
    </source>
</evidence>
<organism evidence="13 14">
    <name type="scientific">Pseudonocardia zijingensis</name>
    <dbReference type="NCBI Taxonomy" id="153376"/>
    <lineage>
        <taxon>Bacteria</taxon>
        <taxon>Bacillati</taxon>
        <taxon>Actinomycetota</taxon>
        <taxon>Actinomycetes</taxon>
        <taxon>Pseudonocardiales</taxon>
        <taxon>Pseudonocardiaceae</taxon>
        <taxon>Pseudonocardia</taxon>
    </lineage>
</organism>
<dbReference type="Proteomes" id="UP001499967">
    <property type="component" value="Unassembled WGS sequence"/>
</dbReference>
<evidence type="ECO:0000256" key="11">
    <source>
        <dbReference type="ARBA" id="ARBA00032305"/>
    </source>
</evidence>
<dbReference type="InterPro" id="IPR036704">
    <property type="entry name" value="RraA/RraA-like_sf"/>
</dbReference>
<dbReference type="InterPro" id="IPR005493">
    <property type="entry name" value="RraA/RraA-like"/>
</dbReference>
<dbReference type="SUPFAM" id="SSF89562">
    <property type="entry name" value="RraA-like"/>
    <property type="match status" value="1"/>
</dbReference>
<dbReference type="EMBL" id="BAAAHP010000075">
    <property type="protein sequence ID" value="GAA0936040.1"/>
    <property type="molecule type" value="Genomic_DNA"/>
</dbReference>
<comment type="similarity">
    <text evidence="3">Belongs to the class II aldolase/RraA-like family.</text>
</comment>
<evidence type="ECO:0000256" key="12">
    <source>
        <dbReference type="ARBA" id="ARBA00047973"/>
    </source>
</evidence>
<evidence type="ECO:0000256" key="10">
    <source>
        <dbReference type="ARBA" id="ARBA00030169"/>
    </source>
</evidence>
<evidence type="ECO:0000256" key="6">
    <source>
        <dbReference type="ARBA" id="ARBA00012947"/>
    </source>
</evidence>
<protein>
    <recommendedName>
        <fullName evidence="7">Putative 4-hydroxy-4-methyl-2-oxoglutarate aldolase</fullName>
        <ecNumber evidence="6">4.1.1.112</ecNumber>
        <ecNumber evidence="5">4.1.3.17</ecNumber>
    </recommendedName>
    <alternativeName>
        <fullName evidence="11">Oxaloacetate decarboxylase</fullName>
    </alternativeName>
    <alternativeName>
        <fullName evidence="9">Regulator of ribonuclease activity homolog</fullName>
    </alternativeName>
    <alternativeName>
        <fullName evidence="10">RraA-like protein</fullName>
    </alternativeName>
</protein>
<comment type="subunit">
    <text evidence="4">Homotrimer.</text>
</comment>
<comment type="caution">
    <text evidence="13">The sequence shown here is derived from an EMBL/GenBank/DDBJ whole genome shotgun (WGS) entry which is preliminary data.</text>
</comment>
<accession>A0ABN1Q1A8</accession>
<dbReference type="PANTHER" id="PTHR33254">
    <property type="entry name" value="4-HYDROXY-4-METHYL-2-OXOGLUTARATE ALDOLASE 3-RELATED"/>
    <property type="match status" value="1"/>
</dbReference>
<dbReference type="CDD" id="cd16841">
    <property type="entry name" value="RraA_family"/>
    <property type="match status" value="1"/>
</dbReference>
<comment type="function">
    <text evidence="8">Catalyzes the aldol cleavage of 4-hydroxy-4-methyl-2-oxoglutarate (HMG) into 2 molecules of pyruvate. Also contains a secondary oxaloacetate (OAA) decarboxylase activity due to the common pyruvate enolate transition state formed following C-C bond cleavage in the retro-aldol and decarboxylation reactions.</text>
</comment>
<proteinExistence type="inferred from homology"/>
<comment type="cofactor">
    <cofactor evidence="2">
        <name>a divalent metal cation</name>
        <dbReference type="ChEBI" id="CHEBI:60240"/>
    </cofactor>
</comment>
<name>A0ABN1Q1A8_9PSEU</name>
<dbReference type="Pfam" id="PF03737">
    <property type="entry name" value="RraA-like"/>
    <property type="match status" value="1"/>
</dbReference>
<evidence type="ECO:0000313" key="13">
    <source>
        <dbReference type="EMBL" id="GAA0936040.1"/>
    </source>
</evidence>
<evidence type="ECO:0000256" key="4">
    <source>
        <dbReference type="ARBA" id="ARBA00011233"/>
    </source>
</evidence>
<evidence type="ECO:0000256" key="9">
    <source>
        <dbReference type="ARBA" id="ARBA00029596"/>
    </source>
</evidence>